<dbReference type="Pfam" id="PF20266">
    <property type="entry name" value="Mab-21_C"/>
    <property type="match status" value="1"/>
</dbReference>
<dbReference type="Pfam" id="PF03281">
    <property type="entry name" value="Mab-21"/>
    <property type="match status" value="1"/>
</dbReference>
<dbReference type="PANTHER" id="PTHR10656">
    <property type="entry name" value="CELL FATE DETERMINING PROTEIN MAB21-RELATED"/>
    <property type="match status" value="1"/>
</dbReference>
<evidence type="ECO:0000259" key="3">
    <source>
        <dbReference type="Pfam" id="PF20266"/>
    </source>
</evidence>
<proteinExistence type="inferred from homology"/>
<evidence type="ECO:0000313" key="4">
    <source>
        <dbReference type="EMBL" id="KAK3100324.1"/>
    </source>
</evidence>
<evidence type="ECO:0000259" key="2">
    <source>
        <dbReference type="Pfam" id="PF03281"/>
    </source>
</evidence>
<dbReference type="AlphaFoldDB" id="A0AA89BXL7"/>
<feature type="domain" description="Mab-21-like HhH/H2TH-like" evidence="3">
    <location>
        <begin position="258"/>
        <end position="350"/>
    </location>
</feature>
<dbReference type="InterPro" id="IPR024810">
    <property type="entry name" value="MAB21L/cGLR"/>
</dbReference>
<evidence type="ECO:0008006" key="6">
    <source>
        <dbReference type="Google" id="ProtNLM"/>
    </source>
</evidence>
<feature type="domain" description="Mab-21-like nucleotidyltransferase" evidence="2">
    <location>
        <begin position="164"/>
        <end position="246"/>
    </location>
</feature>
<gene>
    <name evidence="4" type="ORF">FSP39_018144</name>
</gene>
<dbReference type="EMBL" id="VSWD01000006">
    <property type="protein sequence ID" value="KAK3100324.1"/>
    <property type="molecule type" value="Genomic_DNA"/>
</dbReference>
<dbReference type="InterPro" id="IPR046903">
    <property type="entry name" value="Mab-21-like_nuc_Trfase"/>
</dbReference>
<keyword evidence="5" id="KW-1185">Reference proteome</keyword>
<dbReference type="Gene3D" id="1.10.1410.40">
    <property type="match status" value="1"/>
</dbReference>
<evidence type="ECO:0000313" key="5">
    <source>
        <dbReference type="Proteomes" id="UP001186944"/>
    </source>
</evidence>
<organism evidence="4 5">
    <name type="scientific">Pinctada imbricata</name>
    <name type="common">Atlantic pearl-oyster</name>
    <name type="synonym">Pinctada martensii</name>
    <dbReference type="NCBI Taxonomy" id="66713"/>
    <lineage>
        <taxon>Eukaryota</taxon>
        <taxon>Metazoa</taxon>
        <taxon>Spiralia</taxon>
        <taxon>Lophotrochozoa</taxon>
        <taxon>Mollusca</taxon>
        <taxon>Bivalvia</taxon>
        <taxon>Autobranchia</taxon>
        <taxon>Pteriomorphia</taxon>
        <taxon>Pterioida</taxon>
        <taxon>Pterioidea</taxon>
        <taxon>Pteriidae</taxon>
        <taxon>Pinctada</taxon>
    </lineage>
</organism>
<dbReference type="InterPro" id="IPR046906">
    <property type="entry name" value="Mab-21_HhH/H2TH-like"/>
</dbReference>
<name>A0AA89BXL7_PINIB</name>
<comment type="similarity">
    <text evidence="1">Belongs to the mab-21 family.</text>
</comment>
<dbReference type="Proteomes" id="UP001186944">
    <property type="component" value="Unassembled WGS sequence"/>
</dbReference>
<accession>A0AA89BXL7</accession>
<reference evidence="4" key="1">
    <citation type="submission" date="2019-08" db="EMBL/GenBank/DDBJ databases">
        <title>The improved chromosome-level genome for the pearl oyster Pinctada fucata martensii using PacBio sequencing and Hi-C.</title>
        <authorList>
            <person name="Zheng Z."/>
        </authorList>
    </citation>
    <scope>NUCLEOTIDE SEQUENCE</scope>
    <source>
        <strain evidence="4">ZZ-2019</strain>
        <tissue evidence="4">Adductor muscle</tissue>
    </source>
</reference>
<dbReference type="PANTHER" id="PTHR10656:SF69">
    <property type="entry name" value="MAB-21-LIKE HHH_H2TH-LIKE DOMAIN-CONTAINING PROTEIN"/>
    <property type="match status" value="1"/>
</dbReference>
<sequence length="379" mass="44476">MISATKMASTNEEKIRISKGLYTNHAIGQEYVVRSRRQQYDLPSFLFHNEAEYTCFISGSRAEGFHFKSSDIDAMLIHRTVLVIDSELRMVSKNVCFPIHFLMENDNAPPGFTLLKCIRYVSRTDDPDIDETLVIRGDSKYMSSKGAQQIHLMYRNTTSHGPCRKGTMYGIEYDLAYTLICPFWPKQAHSFIHRSIHKGWPTTDELRDICKEGCLLVPIDSKQSYSSDHADLEWRISFSLAEKKLVYSMNHCQFLCNGLMKIFLNEVLKEIPETDTETGNVLCSYFKKTAVFWEISENVNDWSTRDFLNRFLNVFHRVIRWVEEGYCPNFFIPEQNMFYGKIYGRRQRELMFRLRSLYDEGIMCLSHFEPLGNIYYLFY</sequence>
<dbReference type="SMART" id="SM01265">
    <property type="entry name" value="Mab-21"/>
    <property type="match status" value="1"/>
</dbReference>
<protein>
    <recommendedName>
        <fullName evidence="6">Mab-21-like nucleotidyltransferase domain-containing protein</fullName>
    </recommendedName>
</protein>
<comment type="caution">
    <text evidence="4">The sequence shown here is derived from an EMBL/GenBank/DDBJ whole genome shotgun (WGS) entry which is preliminary data.</text>
</comment>
<evidence type="ECO:0000256" key="1">
    <source>
        <dbReference type="ARBA" id="ARBA00008307"/>
    </source>
</evidence>